<sequence length="168" mass="19072">MEIVHGNIWDIPAEYRCVTTNGVVKNNGACVMGRGIALQARLKYPGIDFELGKFIMADRAAGRESNRVRLLSHNIIAFPTKHDWRKPADLKLIEKSARELIELIDKLAYWFREQHGYFPAPPSTILLPPLGCGNGWLKWSQVEPIVAPILVDNRFKVVFPPEGYSKIY</sequence>
<gene>
    <name evidence="1" type="ORF">ANME2D_03147</name>
</gene>
<comment type="caution">
    <text evidence="1">The sequence shown here is derived from an EMBL/GenBank/DDBJ whole genome shotgun (WGS) entry which is preliminary data.</text>
</comment>
<protein>
    <recommendedName>
        <fullName evidence="3">Macro domain-containing protein</fullName>
    </recommendedName>
</protein>
<dbReference type="RefSeq" id="WP_048093312.1">
    <property type="nucleotide sequence ID" value="NZ_JMIY01000007.1"/>
</dbReference>
<dbReference type="OrthoDB" id="15450at2157"/>
<dbReference type="Proteomes" id="UP000027153">
    <property type="component" value="Unassembled WGS sequence"/>
</dbReference>
<reference evidence="1 2" key="1">
    <citation type="journal article" date="2013" name="Nature">
        <title>Anaerobic oxidation of methane coupled to nitrate reduction in a novel archaeal lineage.</title>
        <authorList>
            <person name="Haroon M.F."/>
            <person name="Hu S."/>
            <person name="Shi Y."/>
            <person name="Imelfort M."/>
            <person name="Keller J."/>
            <person name="Hugenholtz P."/>
            <person name="Yuan Z."/>
            <person name="Tyson G.W."/>
        </authorList>
    </citation>
    <scope>NUCLEOTIDE SEQUENCE [LARGE SCALE GENOMIC DNA]</scope>
    <source>
        <strain evidence="1 2">ANME-2d</strain>
    </source>
</reference>
<dbReference type="Gene3D" id="3.40.220.10">
    <property type="entry name" value="Leucine Aminopeptidase, subunit E, domain 1"/>
    <property type="match status" value="1"/>
</dbReference>
<dbReference type="EMBL" id="JMIY01000007">
    <property type="protein sequence ID" value="KCZ71115.1"/>
    <property type="molecule type" value="Genomic_DNA"/>
</dbReference>
<dbReference type="AlphaFoldDB" id="A0A062V6T3"/>
<name>A0A062V6T3_9EURY</name>
<accession>A0A062V6T3</accession>
<keyword evidence="2" id="KW-1185">Reference proteome</keyword>
<evidence type="ECO:0000313" key="1">
    <source>
        <dbReference type="EMBL" id="KCZ71115.1"/>
    </source>
</evidence>
<evidence type="ECO:0008006" key="3">
    <source>
        <dbReference type="Google" id="ProtNLM"/>
    </source>
</evidence>
<dbReference type="PANTHER" id="PTHR12521">
    <property type="entry name" value="PROTEIN C6ORF130"/>
    <property type="match status" value="1"/>
</dbReference>
<proteinExistence type="predicted"/>
<organism evidence="1 2">
    <name type="scientific">Candidatus Methanoperedens nitratireducens</name>
    <dbReference type="NCBI Taxonomy" id="1392998"/>
    <lineage>
        <taxon>Archaea</taxon>
        <taxon>Methanobacteriati</taxon>
        <taxon>Methanobacteriota</taxon>
        <taxon>Stenosarchaea group</taxon>
        <taxon>Methanomicrobia</taxon>
        <taxon>Methanosarcinales</taxon>
        <taxon>ANME-2 cluster</taxon>
        <taxon>Candidatus Methanoperedentaceae</taxon>
        <taxon>Candidatus Methanoperedens</taxon>
    </lineage>
</organism>
<evidence type="ECO:0000313" key="2">
    <source>
        <dbReference type="Proteomes" id="UP000027153"/>
    </source>
</evidence>
<dbReference type="SUPFAM" id="SSF52949">
    <property type="entry name" value="Macro domain-like"/>
    <property type="match status" value="1"/>
</dbReference>
<dbReference type="PANTHER" id="PTHR12521:SF0">
    <property type="entry name" value="ADP-RIBOSE GLYCOHYDROLASE OARD1"/>
    <property type="match status" value="1"/>
</dbReference>
<dbReference type="InterPro" id="IPR043472">
    <property type="entry name" value="Macro_dom-like"/>
</dbReference>
<dbReference type="InterPro" id="IPR050892">
    <property type="entry name" value="ADP-ribose_metab_enzymes"/>
</dbReference>
<dbReference type="GO" id="GO:0140291">
    <property type="term" value="P:peptidyl-glutamate ADP-deribosylation"/>
    <property type="evidence" value="ECO:0007669"/>
    <property type="project" value="TreeGrafter"/>
</dbReference>